<gene>
    <name evidence="2" type="ORF">LTRI10_LOCUS53277</name>
</gene>
<evidence type="ECO:0000313" key="3">
    <source>
        <dbReference type="Proteomes" id="UP001497516"/>
    </source>
</evidence>
<proteinExistence type="predicted"/>
<sequence>MNSHNSSSFLSNTLLIASCVILIFTTLCGARSLLLENKVSTTTSTITPSKAQITDSGVYHTSVLNRTFRPTDSGPSPGEGHGSPPPPPGKGNH</sequence>
<name>A0AAV2GTI4_9ROSI</name>
<reference evidence="2 3" key="1">
    <citation type="submission" date="2024-04" db="EMBL/GenBank/DDBJ databases">
        <authorList>
            <person name="Fracassetti M."/>
        </authorList>
    </citation>
    <scope>NUCLEOTIDE SEQUENCE [LARGE SCALE GENOMIC DNA]</scope>
</reference>
<feature type="compositionally biased region" description="Pro residues" evidence="1">
    <location>
        <begin position="83"/>
        <end position="93"/>
    </location>
</feature>
<evidence type="ECO:0000313" key="2">
    <source>
        <dbReference type="EMBL" id="CAL1414090.1"/>
    </source>
</evidence>
<organism evidence="2 3">
    <name type="scientific">Linum trigynum</name>
    <dbReference type="NCBI Taxonomy" id="586398"/>
    <lineage>
        <taxon>Eukaryota</taxon>
        <taxon>Viridiplantae</taxon>
        <taxon>Streptophyta</taxon>
        <taxon>Embryophyta</taxon>
        <taxon>Tracheophyta</taxon>
        <taxon>Spermatophyta</taxon>
        <taxon>Magnoliopsida</taxon>
        <taxon>eudicotyledons</taxon>
        <taxon>Gunneridae</taxon>
        <taxon>Pentapetalae</taxon>
        <taxon>rosids</taxon>
        <taxon>fabids</taxon>
        <taxon>Malpighiales</taxon>
        <taxon>Linaceae</taxon>
        <taxon>Linum</taxon>
    </lineage>
</organism>
<dbReference type="Proteomes" id="UP001497516">
    <property type="component" value="Chromosome 9"/>
</dbReference>
<dbReference type="EMBL" id="OZ034822">
    <property type="protein sequence ID" value="CAL1414090.1"/>
    <property type="molecule type" value="Genomic_DNA"/>
</dbReference>
<evidence type="ECO:0000256" key="1">
    <source>
        <dbReference type="SAM" id="MobiDB-lite"/>
    </source>
</evidence>
<dbReference type="AlphaFoldDB" id="A0AAV2GTI4"/>
<feature type="region of interest" description="Disordered" evidence="1">
    <location>
        <begin position="66"/>
        <end position="93"/>
    </location>
</feature>
<accession>A0AAV2GTI4</accession>
<keyword evidence="3" id="KW-1185">Reference proteome</keyword>
<protein>
    <submittedName>
        <fullName evidence="2">Uncharacterized protein</fullName>
    </submittedName>
</protein>